<keyword evidence="6" id="KW-0808">Transferase</keyword>
<evidence type="ECO:0000256" key="2">
    <source>
        <dbReference type="PROSITE-ProRule" id="PRU00023"/>
    </source>
</evidence>
<dbReference type="GO" id="GO:0000184">
    <property type="term" value="P:nuclear-transcribed mRNA catabolic process, nonsense-mediated decay"/>
    <property type="evidence" value="ECO:0007669"/>
    <property type="project" value="UniProtKB-KW"/>
</dbReference>
<feature type="domain" description="FATC" evidence="5">
    <location>
        <begin position="4048"/>
        <end position="4080"/>
    </location>
</feature>
<dbReference type="SMART" id="SM00146">
    <property type="entry name" value="PI3Kc"/>
    <property type="match status" value="1"/>
</dbReference>
<feature type="repeat" description="ANK" evidence="2">
    <location>
        <begin position="80"/>
        <end position="112"/>
    </location>
</feature>
<keyword evidence="2" id="KW-0040">ANK repeat</keyword>
<comment type="caution">
    <text evidence="6">The sequence shown here is derived from an EMBL/GenBank/DDBJ whole genome shotgun (WGS) entry which is preliminary data.</text>
</comment>
<evidence type="ECO:0000313" key="7">
    <source>
        <dbReference type="Proteomes" id="UP000316759"/>
    </source>
</evidence>
<dbReference type="Pfam" id="PF15785">
    <property type="entry name" value="SMG1"/>
    <property type="match status" value="1"/>
</dbReference>
<dbReference type="PANTHER" id="PTHR11139:SF71">
    <property type="entry name" value="SERINE_THREONINE-PROTEIN KINASE SMG1"/>
    <property type="match status" value="1"/>
</dbReference>
<dbReference type="SMART" id="SM01345">
    <property type="entry name" value="Rapamycin_bind"/>
    <property type="match status" value="1"/>
</dbReference>
<dbReference type="PROSITE" id="PS50297">
    <property type="entry name" value="ANK_REP_REGION"/>
    <property type="match status" value="1"/>
</dbReference>
<evidence type="ECO:0000256" key="1">
    <source>
        <dbReference type="ARBA" id="ARBA00023161"/>
    </source>
</evidence>
<dbReference type="SMART" id="SM01343">
    <property type="entry name" value="FATC"/>
    <property type="match status" value="1"/>
</dbReference>
<dbReference type="PROSITE" id="PS51190">
    <property type="entry name" value="FATC"/>
    <property type="match status" value="1"/>
</dbReference>
<dbReference type="InterPro" id="IPR036770">
    <property type="entry name" value="Ankyrin_rpt-contain_sf"/>
</dbReference>
<proteinExistence type="predicted"/>
<evidence type="ECO:0000313" key="6">
    <source>
        <dbReference type="EMBL" id="TPP62199.1"/>
    </source>
</evidence>
<feature type="compositionally biased region" description="Polar residues" evidence="3">
    <location>
        <begin position="173"/>
        <end position="196"/>
    </location>
</feature>
<dbReference type="Gene3D" id="1.10.1070.11">
    <property type="entry name" value="Phosphatidylinositol 3-/4-kinase, catalytic domain"/>
    <property type="match status" value="1"/>
</dbReference>
<feature type="region of interest" description="Disordered" evidence="3">
    <location>
        <begin position="167"/>
        <end position="206"/>
    </location>
</feature>
<dbReference type="OrthoDB" id="10065496at2759"/>
<protein>
    <submittedName>
        <fullName evidence="6">PI-3-kinase kinase SMG-1</fullName>
    </submittedName>
</protein>
<keyword evidence="6" id="KW-0418">Kinase</keyword>
<dbReference type="Gene3D" id="3.30.1010.10">
    <property type="entry name" value="Phosphatidylinositol 3-kinase Catalytic Subunit, Chain A, domain 4"/>
    <property type="match status" value="1"/>
</dbReference>
<keyword evidence="1" id="KW-0866">Nonsense-mediated mRNA decay</keyword>
<evidence type="ECO:0000256" key="3">
    <source>
        <dbReference type="SAM" id="MobiDB-lite"/>
    </source>
</evidence>
<dbReference type="STRING" id="46835.A0A504YP77"/>
<reference evidence="6 7" key="1">
    <citation type="submission" date="2019-04" db="EMBL/GenBank/DDBJ databases">
        <title>Annotation for the trematode Fasciola gigantica.</title>
        <authorList>
            <person name="Choi Y.-J."/>
        </authorList>
    </citation>
    <scope>NUCLEOTIDE SEQUENCE [LARGE SCALE GENOMIC DNA]</scope>
    <source>
        <strain evidence="6">Uganda_cow_1</strain>
    </source>
</reference>
<feature type="repeat" description="ANK" evidence="2">
    <location>
        <begin position="47"/>
        <end position="79"/>
    </location>
</feature>
<dbReference type="PROSITE" id="PS50088">
    <property type="entry name" value="ANK_REPEAT"/>
    <property type="match status" value="2"/>
</dbReference>
<accession>A0A504YP77</accession>
<dbReference type="SUPFAM" id="SSF48403">
    <property type="entry name" value="Ankyrin repeat"/>
    <property type="match status" value="1"/>
</dbReference>
<dbReference type="PANTHER" id="PTHR11139">
    <property type="entry name" value="ATAXIA TELANGIECTASIA MUTATED ATM -RELATED"/>
    <property type="match status" value="1"/>
</dbReference>
<dbReference type="Pfam" id="PF12796">
    <property type="entry name" value="Ank_2"/>
    <property type="match status" value="1"/>
</dbReference>
<sequence length="4080" mass="453788">MEKCKHIEQEWFQAVERGNLLRIQKLLKDINDIDFRGSFSLNNVKHNGVTGLIIASNIGNKDLVRWFLANKADANASTHLGWRAIHFAAKRGHVATIDMLCSSGAAVDPVTMDNDTPLMLALQSHMRDSARKLVNLGAQIGRFNEGLLCRYIHRGVLPAEVLSRAHTAPDSPLNRSKLSSLTESASPSRDSSNETNKGTHRSVDDKGFASGVHDSQIIINQLQCQSTGYDLELARRKRELIRRLPTISSLAQQTANTLVQQTQRLARADLPTFERLQAVRKIFSALPLKTFSILDEESSRISLGTAVEPYLRLFEACMCESHCPSSLAGELSVLSVYFVALGGGRNGEINGLGVTEDCMSGALSSKTLFIASYITRLLRKLVSKNNPQYRAGILAHLCRMLSSPDSRRNHSSYQKYANFWSDMTHFTTVLSGLARLGETLDQPINVSRLAALIGLVGHRLSEVSLPSAMSSSVNRFSDLADILVGWGVDPNSATRGINLESIYTVLRFGLSSWWLHSPNKPSAEILSLNPSMHEMMCHLLEDSEKSMNTAVIEYQALTPSQTVSNSSNPKPPSDPTPHLISVNLFLSILWSIIEGVRNQLSNTSQTLLCHALGLSDVESVEWFDRLSQLAKSAQTCYRFSWMLWHTHGPVSGSPRVSFSVVDKIELTVLRLLDCFSQESLPQAAYGYLTNRLLGSKQPPMSSECLNASLKLLQKFVLQCLSEPNTRTAVVEIIHTCFGVRSVFHAYKFSITTGGSCKPMSKLLLNALCLLAEKNELHDVLCQLVTLDLKLAVRFCKFTEKNEHANAVDCVKCETLGLFSLSVFSVILKHAVSSVAQLTLRKQILEIFNQECALWWSNIPSRLRIAMIALFNDESFLFSLHSTELIQLTSTVSKIHTNSPLELNCICSISKASLNSTSVTSRDRCQVLTDLCKLARKILRSSQPLQTFSMDPFVMCVRIIITHAFIDELDQSELLHNLFRLCDVALCSNLPERKAVCGDLLLALGVSKIQRVRMSAPHLGLAWYTTRRPDRSATALVVPPGASQMPPSNTVVGSGSAYPSLPAVAGVLGFLTRGAPYSSATTTSSRLQILREPSDWIRRLFHLICPIPAEMIAKWFVVNAEETVLWYAAWTMIDYKLKVAPWVNPLKTFLSLEGTIRAILRPHFTSEGKSVVQSNSSDMVNFHMASSIALARQPWPRQIRQAQSLMTFLGFLERLIENATNGFSVSLPRPVSPACTFFAANEATCSQWFSRVRGPLLCIADNWPLPPVESGHSAGDVPASVLYHGYSPLSAILQSDPADLNYWLSGLPFHGVSCDVIIRVAKALHRLTAWEELQALSEWTTRSFTSVENPFTWIEGLALLTRGQWDRAVEIFRSFIDRYVHLKQNGREIDSPETAWTLGFAYTAELLLQCYLDEGDIQAALALRDLVTSALKRSKDVDESSPTSGAISSFKLSCMRLSYVEKLANWSPSTAVVTKGKHIEVENIKWWSHKKLTTKLCHCLIDTALAIKSHANNTPVIDSEAYKNLSNLVTDVRLASSGMFLSSARNLICHSEFDGSLTSESSLCAWLIRSDLLLSPRSRCLNESDLANCHTNTVNESSWRHLLAHPDGHDARLNSGLQGCRWACNTGNFQLARRLMMRELKALSFIGRSPAVTSNNNLEALYSLIRSVKFSEGSQLSQIQRLLFGDCLAQLLWCTKEKSSSFDFKLAAIDTLSRGLRTVILEEVTPDPLHHAARCYASTQVALRLFDWLESPSHHMNKTWVEWISLEHSDVSHKSCPTTSSVVNNLNFFSRLVDEPWVNGLPLVPSADLPPSSHSSIQASSHLTRDIHSVWLSRLLMMTTRLAPTGSSSAAWFRMANWCYAQGQTMVKQTRAIAKEIFDKPNNWINPQVALKSTSCPVLQLDDYHLVGTTLEQHGFITSLNSVNEDQTIIDHRVPMTIASLLTFLTLEQNPRVPSEAVANDERIEGVSLPNLRLIKLCPDDETNQSICDQLSQHLHQTLPQLFPSSKSLPTSLLKTLHRLVIGLTQRQYTLHTSAAQAYATYLTVAGQRAAPDVVRTEEPITRLDTTTATLKLLDLLSCPSRALRNLIAGFLMHGEPASQVHNLNSFSCEQGRGSRQLRGVHGPGTTLGGPAIWEACLHQVLVRLSLPDPAIRTCLIALLTRLILTGRESESVPTRWRCSSLRFAAHLVFPSVVAATDSTDTFKASPITKDVVSGSDAREQDSRYKTSGSCFVQIVSALQNAGFSALVRQVETFVLELQRLTLLWEELWLGCLLQHLDELTKKVTLLETELKRSVHWNNFEQQSAADSNLADKENRVLEASTPESNLEFSTEQNTMCLRSVKDVVRTKFVAVAQPTLDLIARLSSLTLDVQPETPHEEWFQRTFGSTIRQIRENLSHPKDIIDGKYLLNSVRQLICQLQTVHQSSSNAQNNRMLCANGESRVFLQAARPSLGSIFHLSLSHLSPRLTQMQFGDQDNSVGFTAGAGIPLPGRPELESAHLINRVAILPTKTKPKRLLFRARNGQTYPYLLKGLEDLRLDDRIMRLFELINIALAQQKDVDHTRLNQMCARTYAITPLGVRAGLLQMVHGAVPLFSLYKRWQIRSTKPPGVLEEDSGTHAIHVPRPGVLFHTRLKESLLAAGLPYQPQARNTWSMETLRDVFLSLEAATPSDLLSRELWAANPSAASWWSTSRTFSRSMGVMSMLGYLVGLGDRHLDNLLTDLTTGHIIHIDYNVCFDKGRTLRVAERVPFRLTHILRHTLGPLAQDRLVRGTFRVASEQTLTVARSVIDPFLIQLKAFLIDPLVDWQDKKQSALPSGVVVTDFTHLSAYYGGGSSATRSYHWASCARKQSRVSAELRTWAGLLATRLYDLSHSTCLQDVCSALTTARSCFQVWVTWCQTSHELAEAENNQKMLVNSMVTSLDAAEIRCKSYETASTSVLQLRKLLCDQLANWKNEVSPLCEVFSKLSDPIWLPSLMTMQTSASSEISSALTQYYVLARIYLAHPGLFADDNLCWIQEFSNLQTTLEQFIDGTTSLDACLNRFSELGYRKLSREPNKQLVTLLEQAIHRTRCAISELQDSLHNNHTNGGGTVSQAIRSESDNLHLFVYDQGVFGISAYVWALIDYLPGVIANILSLESESDSVDSNTQAGGDAIQVTTEPIHLNQLAFSAEYLAALFTVLHNQLTGTFQFTAGFEIDMQRDVAFMYAVRDAVVSISQLHTNLVRLLLLPETELALIDAASTTTKGASGDLIEQFTSLMAHYVTESDPLSLRDRVNHILLVSRTALTARDMRLHQVLLAVHLALTNTTTQLEEIAVRIRELTVTEPTWFYVDIVAQSVSILLARCQNWRSGATSLWGWEQANASDSQRVDVESGFHCSWIDEVYAMGLMAFVSVLEEERAHWSALRGISNAPTQDIVLNYSCEAIDRFVSRLVARTGLASLLGFASGRFFCSLVEDTGVPIRRLLMENDHNAKVTGIHNVMLQLSAEKLAETAGLHLASVQPAAVHHLRSSASTLIQRLVVHANQASEYFMSTIKLESARRHLDRLQQSLTVLNWISPQGPNTSEKSQPNDTEASVKLNPFQPTCISNILSTLEQAVMKTGGNSPGDVNTTDPSLRDVAMSVCFSEKIRISGIESYSGYVESLRLLKELKLALLENERCSAQLTDLDKTLLGLKSKYNLDWPAVGWLDQPCATKTNRTLRAQMQADLCAAKARFNQAHLEIMRVKSELLTPSTKIGDGESSLSTSNNNQPTIVMNRYANKRPSGKHTRSNLLSSSGLTLSSTGNDLSLSTSPKLSSLTVRLRTALTALQSQRLAELRQLVKLLSRYESARTQFAVDDAPCLAHFWTNWLDKHQTWTSLVLSTLKQLSQFLSHLGSNSRSDLQNVSITQQQQQSCTDRPDELKDLNSEAEIAERLLHDCTSVHSNLWFSLLEPLFEAVKQTIGPEYSLSNLVSQLLIPVQAKMRDQIASDLEHNQQPMIPSERTSCSILYSLESNDQEFNTINPLALEVWWRTRDRLIGRDPLLAPYHNEPNLVDAHDGVNTNGSGNTADTCRGMPVHEQVEACIRAATDIDNLALMYEGWTAWV</sequence>
<dbReference type="InterPro" id="IPR050517">
    <property type="entry name" value="DDR_Repair_Kinase"/>
</dbReference>
<feature type="domain" description="PI3K/PI4K catalytic" evidence="4">
    <location>
        <begin position="2498"/>
        <end position="2846"/>
    </location>
</feature>
<evidence type="ECO:0000259" key="5">
    <source>
        <dbReference type="PROSITE" id="PS51190"/>
    </source>
</evidence>
<dbReference type="Pfam" id="PF00454">
    <property type="entry name" value="PI3_PI4_kinase"/>
    <property type="match status" value="1"/>
</dbReference>
<dbReference type="InterPro" id="IPR002110">
    <property type="entry name" value="Ankyrin_rpt"/>
</dbReference>
<dbReference type="InterPro" id="IPR011009">
    <property type="entry name" value="Kinase-like_dom_sf"/>
</dbReference>
<keyword evidence="7" id="KW-1185">Reference proteome</keyword>
<dbReference type="SUPFAM" id="SSF56112">
    <property type="entry name" value="Protein kinase-like (PK-like)"/>
    <property type="match status" value="1"/>
</dbReference>
<dbReference type="GO" id="GO:0004674">
    <property type="term" value="F:protein serine/threonine kinase activity"/>
    <property type="evidence" value="ECO:0007669"/>
    <property type="project" value="InterPro"/>
</dbReference>
<feature type="compositionally biased region" description="Basic residues" evidence="3">
    <location>
        <begin position="3754"/>
        <end position="3764"/>
    </location>
</feature>
<feature type="region of interest" description="Disordered" evidence="3">
    <location>
        <begin position="3754"/>
        <end position="3786"/>
    </location>
</feature>
<dbReference type="GO" id="GO:0005634">
    <property type="term" value="C:nucleus"/>
    <property type="evidence" value="ECO:0007669"/>
    <property type="project" value="TreeGrafter"/>
</dbReference>
<gene>
    <name evidence="6" type="ORF">FGIG_04242</name>
</gene>
<feature type="compositionally biased region" description="Low complexity" evidence="3">
    <location>
        <begin position="3765"/>
        <end position="3786"/>
    </location>
</feature>
<dbReference type="InterPro" id="IPR036940">
    <property type="entry name" value="PI3/4_kinase_cat_sf"/>
</dbReference>
<name>A0A504YP77_FASGI</name>
<organism evidence="6 7">
    <name type="scientific">Fasciola gigantica</name>
    <name type="common">Giant liver fluke</name>
    <dbReference type="NCBI Taxonomy" id="46835"/>
    <lineage>
        <taxon>Eukaryota</taxon>
        <taxon>Metazoa</taxon>
        <taxon>Spiralia</taxon>
        <taxon>Lophotrochozoa</taxon>
        <taxon>Platyhelminthes</taxon>
        <taxon>Trematoda</taxon>
        <taxon>Digenea</taxon>
        <taxon>Plagiorchiida</taxon>
        <taxon>Echinostomata</taxon>
        <taxon>Echinostomatoidea</taxon>
        <taxon>Fasciolidae</taxon>
        <taxon>Fasciola</taxon>
    </lineage>
</organism>
<dbReference type="Proteomes" id="UP000316759">
    <property type="component" value="Unassembled WGS sequence"/>
</dbReference>
<dbReference type="SMART" id="SM00248">
    <property type="entry name" value="ANK"/>
    <property type="match status" value="3"/>
</dbReference>
<dbReference type="PROSITE" id="PS50290">
    <property type="entry name" value="PI3_4_KINASE_3"/>
    <property type="match status" value="1"/>
</dbReference>
<dbReference type="EMBL" id="SUNJ01007182">
    <property type="protein sequence ID" value="TPP62199.1"/>
    <property type="molecule type" value="Genomic_DNA"/>
</dbReference>
<dbReference type="InterPro" id="IPR031559">
    <property type="entry name" value="SMG1"/>
</dbReference>
<dbReference type="Gene3D" id="1.25.40.20">
    <property type="entry name" value="Ankyrin repeat-containing domain"/>
    <property type="match status" value="1"/>
</dbReference>
<evidence type="ECO:0000259" key="4">
    <source>
        <dbReference type="PROSITE" id="PS50290"/>
    </source>
</evidence>
<dbReference type="Pfam" id="PF02260">
    <property type="entry name" value="FATC"/>
    <property type="match status" value="1"/>
</dbReference>
<dbReference type="InterPro" id="IPR000403">
    <property type="entry name" value="PI3/4_kinase_cat_dom"/>
</dbReference>
<dbReference type="InterPro" id="IPR003152">
    <property type="entry name" value="FATC_dom"/>
</dbReference>